<dbReference type="AlphaFoldDB" id="A0AAW0DSB0"/>
<dbReference type="EMBL" id="JAYKXP010000009">
    <property type="protein sequence ID" value="KAK7054558.1"/>
    <property type="molecule type" value="Genomic_DNA"/>
</dbReference>
<name>A0AAW0DSB0_9AGAR</name>
<reference evidence="1 2" key="1">
    <citation type="submission" date="2024-01" db="EMBL/GenBank/DDBJ databases">
        <title>A draft genome for a cacao thread blight-causing isolate of Paramarasmius palmivorus.</title>
        <authorList>
            <person name="Baruah I.K."/>
            <person name="Bukari Y."/>
            <person name="Amoako-Attah I."/>
            <person name="Meinhardt L.W."/>
            <person name="Bailey B.A."/>
            <person name="Cohen S.P."/>
        </authorList>
    </citation>
    <scope>NUCLEOTIDE SEQUENCE [LARGE SCALE GENOMIC DNA]</scope>
    <source>
        <strain evidence="1 2">GH-12</strain>
    </source>
</reference>
<gene>
    <name evidence="1" type="ORF">VNI00_003757</name>
</gene>
<sequence length="309" mass="35888">MNAIYERLFYDIKCPVPGCTLPIDLVLSERSIDWVLYEPSLYLKPYSAQRFGTHKKNLEIFNDSETFKHDLAHFLDANRNPPQAYLPITPKSLELLLRFSHDHALPDLRLEKDVEDVYNFSMYAEMYGNKVAQRACKSALEYLGKRSPKDAIFALGYKSDNHLFSGIDEYARRSMSLTFEDVERPLAIASSLRTFKKNHVIWKHYKDEWDRFMHKYITAVQNLITSKIEYGKIKIIPGILHLIRTELESEVALTSETVGRTLDIVWEIEGSGELEKGIDVDGARRVLEQILGERPSWEQLAMEYEYIDV</sequence>
<evidence type="ECO:0000313" key="2">
    <source>
        <dbReference type="Proteomes" id="UP001383192"/>
    </source>
</evidence>
<keyword evidence="2" id="KW-1185">Reference proteome</keyword>
<proteinExistence type="predicted"/>
<dbReference type="Proteomes" id="UP001383192">
    <property type="component" value="Unassembled WGS sequence"/>
</dbReference>
<comment type="caution">
    <text evidence="1">The sequence shown here is derived from an EMBL/GenBank/DDBJ whole genome shotgun (WGS) entry which is preliminary data.</text>
</comment>
<evidence type="ECO:0000313" key="1">
    <source>
        <dbReference type="EMBL" id="KAK7054558.1"/>
    </source>
</evidence>
<accession>A0AAW0DSB0</accession>
<organism evidence="1 2">
    <name type="scientific">Paramarasmius palmivorus</name>
    <dbReference type="NCBI Taxonomy" id="297713"/>
    <lineage>
        <taxon>Eukaryota</taxon>
        <taxon>Fungi</taxon>
        <taxon>Dikarya</taxon>
        <taxon>Basidiomycota</taxon>
        <taxon>Agaricomycotina</taxon>
        <taxon>Agaricomycetes</taxon>
        <taxon>Agaricomycetidae</taxon>
        <taxon>Agaricales</taxon>
        <taxon>Marasmiineae</taxon>
        <taxon>Marasmiaceae</taxon>
        <taxon>Paramarasmius</taxon>
    </lineage>
</organism>
<protein>
    <submittedName>
        <fullName evidence="1">Uncharacterized protein</fullName>
    </submittedName>
</protein>